<dbReference type="AlphaFoldDB" id="A0AAW0BMQ0"/>
<reference evidence="1 2" key="1">
    <citation type="submission" date="2024-01" db="EMBL/GenBank/DDBJ databases">
        <title>A draft genome for a cacao thread blight-causing isolate of Paramarasmius palmivorus.</title>
        <authorList>
            <person name="Baruah I.K."/>
            <person name="Bukari Y."/>
            <person name="Amoako-Attah I."/>
            <person name="Meinhardt L.W."/>
            <person name="Bailey B.A."/>
            <person name="Cohen S.P."/>
        </authorList>
    </citation>
    <scope>NUCLEOTIDE SEQUENCE [LARGE SCALE GENOMIC DNA]</scope>
    <source>
        <strain evidence="1 2">GH-12</strain>
    </source>
</reference>
<name>A0AAW0BMQ0_9AGAR</name>
<dbReference type="Proteomes" id="UP001383192">
    <property type="component" value="Unassembled WGS sequence"/>
</dbReference>
<evidence type="ECO:0000313" key="2">
    <source>
        <dbReference type="Proteomes" id="UP001383192"/>
    </source>
</evidence>
<sequence length="681" mass="76878">MGRRHQVFLIARLIPASSGKQTQARYRCIAGLHHQWCYGYLPISATRRFFNLLKNPDNAEIVRDEIRRAHGRYGRQGQDPEIPDMAFPYIQMLLTQAFYLDINDPDVVQIIVPGLLTYRDPLDNTENDDGYTFIDITNPSYPAYCFEVEGVIVDADGYIRGDCREDDEKDQRFKDAQRHIDSLKDEKLVTVNVLSKVWPQYYRVDDDCEEPAMRDQSLTESLTTTALPTLADLALRQVVQHCVDDDNFEPLEALTDMPGKLELIGSHLFARKTLPGSAYAVVARVLQGELLKNGGMIDLTSSRVTMSTNAIRSMVSLVSSEVVKSINLSGQNVLTTEIIVNLLTSFPNLIRMTLLDTNITNDQIMDLLCTQPKLFYRVHDIIHPALLSFSPPPLPNILPDNHEDLHLHHQRLASGPHGFTIMQTGIIRSLSIKPAIASLPFFHPDKILRGLTACLDALQTVIDYDLFQDYFVENRLLPSVALSVGTPIRSQLVEPSKDSEERLRWLHRSVSTVPVIGTYDDCQCHGWLFALDYHTPQSYGPSRQESSYAFIKVDEEAQSAALLEWMETAWNERAEGREISLPIPKLMLQKRGMLKEYKDRSTVIPETEGVTSAYPFKVYDVRGFADAVEKEGRPRPSEEVIASFEAAIGLKEQPMPKGCPPTKPMVLMDLEEAKDFIPLAS</sequence>
<proteinExistence type="predicted"/>
<evidence type="ECO:0000313" key="1">
    <source>
        <dbReference type="EMBL" id="KAK7027263.1"/>
    </source>
</evidence>
<accession>A0AAW0BMQ0</accession>
<dbReference type="EMBL" id="JAYKXP010000098">
    <property type="protein sequence ID" value="KAK7027263.1"/>
    <property type="molecule type" value="Genomic_DNA"/>
</dbReference>
<organism evidence="1 2">
    <name type="scientific">Paramarasmius palmivorus</name>
    <dbReference type="NCBI Taxonomy" id="297713"/>
    <lineage>
        <taxon>Eukaryota</taxon>
        <taxon>Fungi</taxon>
        <taxon>Dikarya</taxon>
        <taxon>Basidiomycota</taxon>
        <taxon>Agaricomycotina</taxon>
        <taxon>Agaricomycetes</taxon>
        <taxon>Agaricomycetidae</taxon>
        <taxon>Agaricales</taxon>
        <taxon>Marasmiineae</taxon>
        <taxon>Marasmiaceae</taxon>
        <taxon>Paramarasmius</taxon>
    </lineage>
</organism>
<gene>
    <name evidence="1" type="ORF">VNI00_015352</name>
</gene>
<comment type="caution">
    <text evidence="1">The sequence shown here is derived from an EMBL/GenBank/DDBJ whole genome shotgun (WGS) entry which is preliminary data.</text>
</comment>
<protein>
    <submittedName>
        <fullName evidence="1">Uncharacterized protein</fullName>
    </submittedName>
</protein>
<keyword evidence="2" id="KW-1185">Reference proteome</keyword>